<dbReference type="OrthoDB" id="8481769at2"/>
<evidence type="ECO:0000313" key="1">
    <source>
        <dbReference type="EMBL" id="ABL68852.1"/>
    </source>
</evidence>
<keyword evidence="2" id="KW-1185">Reference proteome</keyword>
<protein>
    <recommendedName>
        <fullName evidence="3">Sulfotransferase family protein</fullName>
    </recommendedName>
</protein>
<dbReference type="KEGG" id="pde:Pden_0740"/>
<reference evidence="2" key="1">
    <citation type="submission" date="2006-12" db="EMBL/GenBank/DDBJ databases">
        <title>Complete sequence of chromosome 1 of Paracoccus denitrificans PD1222.</title>
        <authorList>
            <person name="Copeland A."/>
            <person name="Lucas S."/>
            <person name="Lapidus A."/>
            <person name="Barry K."/>
            <person name="Detter J.C."/>
            <person name="Glavina del Rio T."/>
            <person name="Hammon N."/>
            <person name="Israni S."/>
            <person name="Dalin E."/>
            <person name="Tice H."/>
            <person name="Pitluck S."/>
            <person name="Munk A.C."/>
            <person name="Brettin T."/>
            <person name="Bruce D."/>
            <person name="Han C."/>
            <person name="Tapia R."/>
            <person name="Gilna P."/>
            <person name="Schmutz J."/>
            <person name="Larimer F."/>
            <person name="Land M."/>
            <person name="Hauser L."/>
            <person name="Kyrpides N."/>
            <person name="Lykidis A."/>
            <person name="Spiro S."/>
            <person name="Richardson D.J."/>
            <person name="Moir J.W.B."/>
            <person name="Ferguson S.J."/>
            <person name="van Spanning R.J.M."/>
            <person name="Richardson P."/>
        </authorList>
    </citation>
    <scope>NUCLEOTIDE SEQUENCE [LARGE SCALE GENOMIC DNA]</scope>
    <source>
        <strain evidence="2">Pd 1222</strain>
    </source>
</reference>
<evidence type="ECO:0000313" key="2">
    <source>
        <dbReference type="Proteomes" id="UP000000361"/>
    </source>
</evidence>
<proteinExistence type="predicted"/>
<dbReference type="Proteomes" id="UP000000361">
    <property type="component" value="Chromosome 1"/>
</dbReference>
<dbReference type="EnsemblBacteria" id="ABL68852">
    <property type="protein sequence ID" value="ABL68852"/>
    <property type="gene ID" value="Pden_0740"/>
</dbReference>
<dbReference type="RefSeq" id="WP_011747085.1">
    <property type="nucleotide sequence ID" value="NC_008686.1"/>
</dbReference>
<organism evidence="1 2">
    <name type="scientific">Paracoccus denitrificans (strain Pd 1222)</name>
    <dbReference type="NCBI Taxonomy" id="318586"/>
    <lineage>
        <taxon>Bacteria</taxon>
        <taxon>Pseudomonadati</taxon>
        <taxon>Pseudomonadota</taxon>
        <taxon>Alphaproteobacteria</taxon>
        <taxon>Rhodobacterales</taxon>
        <taxon>Paracoccaceae</taxon>
        <taxon>Paracoccus</taxon>
    </lineage>
</organism>
<dbReference type="EMBL" id="CP000489">
    <property type="protein sequence ID" value="ABL68852.1"/>
    <property type="molecule type" value="Genomic_DNA"/>
</dbReference>
<name>A1B008_PARDP</name>
<accession>A1B008</accession>
<dbReference type="eggNOG" id="ENOG5032TDZ">
    <property type="taxonomic scope" value="Bacteria"/>
</dbReference>
<gene>
    <name evidence="1" type="ordered locus">Pden_0740</name>
</gene>
<sequence>MSCACPDPPLRSHALSIHLGAHKTASTHLQHSLRQVRDGLREAGLALVDPNLLRGEPLSLSLILAQGMGGPDEAGARQVLRDLRQGCPDLLISEENILGLTHRSRLFSRKGELYPRAAARLRHVIALAGDEPAVLYLSLRDPASFIVSAFALQVAGGKEIDLDSYLCGRDPARSVWLDLVGRLAAVEEVSRIVLWRYEDYPALRPQLLERLLPPGLAALVPDPPPANVGLTQAGYEWLLRRAAAEPEADIRLLARRARARFQPAGGHAPLRLLDEATHARSAENYARDIEILRAIPGVELLEP</sequence>
<dbReference type="GeneID" id="93451964"/>
<evidence type="ECO:0008006" key="3">
    <source>
        <dbReference type="Google" id="ProtNLM"/>
    </source>
</evidence>
<dbReference type="HOGENOM" id="CLU_080144_0_0_5"/>
<dbReference type="STRING" id="318586.Pden_0740"/>
<dbReference type="AlphaFoldDB" id="A1B008"/>